<dbReference type="Proteomes" id="UP001295423">
    <property type="component" value="Unassembled WGS sequence"/>
</dbReference>
<evidence type="ECO:0000313" key="1">
    <source>
        <dbReference type="EMBL" id="CAJ1930707.1"/>
    </source>
</evidence>
<dbReference type="AlphaFoldDB" id="A0AAD2CH73"/>
<comment type="caution">
    <text evidence="1">The sequence shown here is derived from an EMBL/GenBank/DDBJ whole genome shotgun (WGS) entry which is preliminary data.</text>
</comment>
<evidence type="ECO:0000313" key="2">
    <source>
        <dbReference type="Proteomes" id="UP001295423"/>
    </source>
</evidence>
<dbReference type="EMBL" id="CAKOGP040000113">
    <property type="protein sequence ID" value="CAJ1930707.1"/>
    <property type="molecule type" value="Genomic_DNA"/>
</dbReference>
<dbReference type="InterPro" id="IPR029063">
    <property type="entry name" value="SAM-dependent_MTases_sf"/>
</dbReference>
<dbReference type="Pfam" id="PF10294">
    <property type="entry name" value="Methyltransf_16"/>
    <property type="match status" value="1"/>
</dbReference>
<dbReference type="PANTHER" id="PTHR14614">
    <property type="entry name" value="HEPATOCELLULAR CARCINOMA-ASSOCIATED ANTIGEN"/>
    <property type="match status" value="1"/>
</dbReference>
<organism evidence="1 2">
    <name type="scientific">Cylindrotheca closterium</name>
    <dbReference type="NCBI Taxonomy" id="2856"/>
    <lineage>
        <taxon>Eukaryota</taxon>
        <taxon>Sar</taxon>
        <taxon>Stramenopiles</taxon>
        <taxon>Ochrophyta</taxon>
        <taxon>Bacillariophyta</taxon>
        <taxon>Bacillariophyceae</taxon>
        <taxon>Bacillariophycidae</taxon>
        <taxon>Bacillariales</taxon>
        <taxon>Bacillariaceae</taxon>
        <taxon>Cylindrotheca</taxon>
    </lineage>
</organism>
<dbReference type="PANTHER" id="PTHR14614:SF109">
    <property type="entry name" value="RIBOSOMAL LYSINE N-METHYLTRANSFERASE 5"/>
    <property type="match status" value="1"/>
</dbReference>
<accession>A0AAD2CH73</accession>
<dbReference type="SUPFAM" id="SSF53335">
    <property type="entry name" value="S-adenosyl-L-methionine-dependent methyltransferases"/>
    <property type="match status" value="1"/>
</dbReference>
<dbReference type="InterPro" id="IPR019410">
    <property type="entry name" value="Methyltransf_16"/>
</dbReference>
<proteinExistence type="predicted"/>
<sequence length="275" mass="30652">MTTSMMQIERSDHDHDAYDDMMDRGAFLRKLRRQMAEEDEAQREVPASSNDDTADSDTLCYQFYLSVQAVYDGYKHVNYRQIDFGIVGDSPLVIAQDRTVGKGGFVWDAAYILAEHVSRVTDWQAGSPNVIELGAGTGITSLIVARQVPQAQVHLTDLPQLLPLMEKNSSTTKNATAGVLEWGRNVSGQEYDVILGADVIASIYDSNGLAKTIHDLSHERTKIYLACEDRLAGSIEEFEDHMRSLFDHVGRSKPNSANKNPKVWILEISGKRSTQ</sequence>
<keyword evidence="2" id="KW-1185">Reference proteome</keyword>
<evidence type="ECO:0008006" key="3">
    <source>
        <dbReference type="Google" id="ProtNLM"/>
    </source>
</evidence>
<protein>
    <recommendedName>
        <fullName evidence="3">Calmodulin-lysine N-methyltransferase</fullName>
    </recommendedName>
</protein>
<reference evidence="1" key="1">
    <citation type="submission" date="2023-08" db="EMBL/GenBank/DDBJ databases">
        <authorList>
            <person name="Audoor S."/>
            <person name="Bilcke G."/>
        </authorList>
    </citation>
    <scope>NUCLEOTIDE SEQUENCE</scope>
</reference>
<dbReference type="Gene3D" id="3.40.50.150">
    <property type="entry name" value="Vaccinia Virus protein VP39"/>
    <property type="match status" value="1"/>
</dbReference>
<gene>
    <name evidence="1" type="ORF">CYCCA115_LOCUS2047</name>
</gene>
<name>A0AAD2CH73_9STRA</name>